<evidence type="ECO:0000313" key="7">
    <source>
        <dbReference type="EMBL" id="HAE46240.1"/>
    </source>
</evidence>
<proteinExistence type="inferred from homology"/>
<evidence type="ECO:0000256" key="2">
    <source>
        <dbReference type="ARBA" id="ARBA00009773"/>
    </source>
</evidence>
<feature type="transmembrane region" description="Helical" evidence="6">
    <location>
        <begin position="34"/>
        <end position="67"/>
    </location>
</feature>
<dbReference type="OrthoDB" id="5792512at2"/>
<evidence type="ECO:0000313" key="8">
    <source>
        <dbReference type="Proteomes" id="UP000257706"/>
    </source>
</evidence>
<evidence type="ECO:0000256" key="6">
    <source>
        <dbReference type="SAM" id="Phobius"/>
    </source>
</evidence>
<dbReference type="InterPro" id="IPR002549">
    <property type="entry name" value="AI-2E-like"/>
</dbReference>
<dbReference type="GO" id="GO:0055085">
    <property type="term" value="P:transmembrane transport"/>
    <property type="evidence" value="ECO:0007669"/>
    <property type="project" value="TreeGrafter"/>
</dbReference>
<feature type="transmembrane region" description="Helical" evidence="6">
    <location>
        <begin position="177"/>
        <end position="198"/>
    </location>
</feature>
<sequence length="405" mass="43419">MPARMITSLATTPTADRRPDDPKGDRMSRSARTLFWAAFIVVLIGSLWLLGGVLLPFVAGLLVAYFLDPVVDRIERAGLGRMASTWLVTIMFFGVIVVGIAVLAPYIQTRISAFIDKLPDYIKAVREEVLPQLDLLWRRLPPEVADRIQAMFTSAEGEGSRAAGMIADVLKGVMNSVMSIANLVSLILITPVVSFYLLRDWDAMMARIDGWVPVTGRDVVRRLARDMDRGIAGLVRGQTLLCLILGTWYSLGLVTIGLDLAVPVGMAAGILSFVPFVGFISGFALSVGFSLLQFGTDWHVIAAGAIFLAGQGIETLLQPPLVGNRVGLHPVWIIFALMVGGALFGLVGVLVALPAAVCVAVVVRYALERYLASALYDPRPAVDATVIDATGSPDACSTDAPEAGR</sequence>
<dbReference type="Proteomes" id="UP000257706">
    <property type="component" value="Unassembled WGS sequence"/>
</dbReference>
<dbReference type="Pfam" id="PF01594">
    <property type="entry name" value="AI-2E_transport"/>
    <property type="match status" value="1"/>
</dbReference>
<feature type="transmembrane region" description="Helical" evidence="6">
    <location>
        <begin position="87"/>
        <end position="107"/>
    </location>
</feature>
<dbReference type="AlphaFoldDB" id="A0A3B9IEP1"/>
<evidence type="ECO:0000256" key="3">
    <source>
        <dbReference type="ARBA" id="ARBA00022692"/>
    </source>
</evidence>
<keyword evidence="3 6" id="KW-0812">Transmembrane</keyword>
<feature type="transmembrane region" description="Helical" evidence="6">
    <location>
        <begin position="296"/>
        <end position="313"/>
    </location>
</feature>
<evidence type="ECO:0000256" key="5">
    <source>
        <dbReference type="ARBA" id="ARBA00023136"/>
    </source>
</evidence>
<evidence type="ECO:0000256" key="4">
    <source>
        <dbReference type="ARBA" id="ARBA00022989"/>
    </source>
</evidence>
<name>A0A3B9IEP1_9PROT</name>
<comment type="similarity">
    <text evidence="2">Belongs to the autoinducer-2 exporter (AI-2E) (TC 2.A.86) family.</text>
</comment>
<keyword evidence="5 6" id="KW-0472">Membrane</keyword>
<reference evidence="7 8" key="1">
    <citation type="journal article" date="2018" name="Nat. Biotechnol.">
        <title>A standardized bacterial taxonomy based on genome phylogeny substantially revises the tree of life.</title>
        <authorList>
            <person name="Parks D.H."/>
            <person name="Chuvochina M."/>
            <person name="Waite D.W."/>
            <person name="Rinke C."/>
            <person name="Skarshewski A."/>
            <person name="Chaumeil P.A."/>
            <person name="Hugenholtz P."/>
        </authorList>
    </citation>
    <scope>NUCLEOTIDE SEQUENCE [LARGE SCALE GENOMIC DNA]</scope>
    <source>
        <strain evidence="7">UBA8739</strain>
    </source>
</reference>
<protein>
    <submittedName>
        <fullName evidence="7">AI-2E family transporter</fullName>
    </submittedName>
</protein>
<organism evidence="7 8">
    <name type="scientific">Tistrella mobilis</name>
    <dbReference type="NCBI Taxonomy" id="171437"/>
    <lineage>
        <taxon>Bacteria</taxon>
        <taxon>Pseudomonadati</taxon>
        <taxon>Pseudomonadota</taxon>
        <taxon>Alphaproteobacteria</taxon>
        <taxon>Geminicoccales</taxon>
        <taxon>Geminicoccaceae</taxon>
        <taxon>Tistrella</taxon>
    </lineage>
</organism>
<evidence type="ECO:0000256" key="1">
    <source>
        <dbReference type="ARBA" id="ARBA00004141"/>
    </source>
</evidence>
<feature type="transmembrane region" description="Helical" evidence="6">
    <location>
        <begin position="333"/>
        <end position="363"/>
    </location>
</feature>
<dbReference type="GO" id="GO:0016020">
    <property type="term" value="C:membrane"/>
    <property type="evidence" value="ECO:0007669"/>
    <property type="project" value="UniProtKB-SubCell"/>
</dbReference>
<dbReference type="EMBL" id="DMAI01000037">
    <property type="protein sequence ID" value="HAE46240.1"/>
    <property type="molecule type" value="Genomic_DNA"/>
</dbReference>
<comment type="subcellular location">
    <subcellularLocation>
        <location evidence="1">Membrane</location>
        <topology evidence="1">Multi-pass membrane protein</topology>
    </subcellularLocation>
</comment>
<gene>
    <name evidence="7" type="ORF">DCK97_02365</name>
</gene>
<feature type="transmembrane region" description="Helical" evidence="6">
    <location>
        <begin position="264"/>
        <end position="289"/>
    </location>
</feature>
<keyword evidence="4 6" id="KW-1133">Transmembrane helix</keyword>
<feature type="transmembrane region" description="Helical" evidence="6">
    <location>
        <begin position="239"/>
        <end position="258"/>
    </location>
</feature>
<dbReference type="PANTHER" id="PTHR21716:SF64">
    <property type="entry name" value="AI-2 TRANSPORT PROTEIN TQSA"/>
    <property type="match status" value="1"/>
</dbReference>
<comment type="caution">
    <text evidence="7">The sequence shown here is derived from an EMBL/GenBank/DDBJ whole genome shotgun (WGS) entry which is preliminary data.</text>
</comment>
<accession>A0A3B9IEP1</accession>
<dbReference type="PANTHER" id="PTHR21716">
    <property type="entry name" value="TRANSMEMBRANE PROTEIN"/>
    <property type="match status" value="1"/>
</dbReference>